<comment type="caution">
    <text evidence="3">The sequence shown here is derived from an EMBL/GenBank/DDBJ whole genome shotgun (WGS) entry which is preliminary data.</text>
</comment>
<evidence type="ECO:0000313" key="4">
    <source>
        <dbReference type="Proteomes" id="UP000549971"/>
    </source>
</evidence>
<dbReference type="Pfam" id="PF13561">
    <property type="entry name" value="adh_short_C2"/>
    <property type="match status" value="1"/>
</dbReference>
<keyword evidence="4" id="KW-1185">Reference proteome</keyword>
<dbReference type="AlphaFoldDB" id="A0A7W9JBK8"/>
<dbReference type="PANTHER" id="PTHR43477">
    <property type="entry name" value="DIHYDROANTICAPSIN 7-DEHYDROGENASE"/>
    <property type="match status" value="1"/>
</dbReference>
<keyword evidence="2" id="KW-0560">Oxidoreductase</keyword>
<organism evidence="3 4">
    <name type="scientific">Kribbella italica</name>
    <dbReference type="NCBI Taxonomy" id="1540520"/>
    <lineage>
        <taxon>Bacteria</taxon>
        <taxon>Bacillati</taxon>
        <taxon>Actinomycetota</taxon>
        <taxon>Actinomycetes</taxon>
        <taxon>Propionibacteriales</taxon>
        <taxon>Kribbellaceae</taxon>
        <taxon>Kribbella</taxon>
    </lineage>
</organism>
<protein>
    <submittedName>
        <fullName evidence="3">NAD(P)-dependent dehydrogenase (Short-subunit alcohol dehydrogenase family)</fullName>
    </submittedName>
</protein>
<evidence type="ECO:0000256" key="2">
    <source>
        <dbReference type="ARBA" id="ARBA00023002"/>
    </source>
</evidence>
<comment type="similarity">
    <text evidence="1">Belongs to the short-chain dehydrogenases/reductases (SDR) family.</text>
</comment>
<dbReference type="SUPFAM" id="SSF51735">
    <property type="entry name" value="NAD(P)-binding Rossmann-fold domains"/>
    <property type="match status" value="1"/>
</dbReference>
<dbReference type="Gene3D" id="3.40.50.720">
    <property type="entry name" value="NAD(P)-binding Rossmann-like Domain"/>
    <property type="match status" value="1"/>
</dbReference>
<dbReference type="GO" id="GO:0016491">
    <property type="term" value="F:oxidoreductase activity"/>
    <property type="evidence" value="ECO:0007669"/>
    <property type="project" value="UniProtKB-KW"/>
</dbReference>
<dbReference type="RefSeq" id="WP_202893143.1">
    <property type="nucleotide sequence ID" value="NZ_JACHMY010000001.1"/>
</dbReference>
<dbReference type="InterPro" id="IPR051122">
    <property type="entry name" value="SDR_DHRS6-like"/>
</dbReference>
<dbReference type="CDD" id="cd05233">
    <property type="entry name" value="SDR_c"/>
    <property type="match status" value="1"/>
</dbReference>
<dbReference type="EMBL" id="JACHMY010000001">
    <property type="protein sequence ID" value="MBB5838955.1"/>
    <property type="molecule type" value="Genomic_DNA"/>
</dbReference>
<sequence>MSGAQAGDDWKAGQAVAEVLVVGGSGGLGLAVARKYAAQGDSVVVTSRTKAGADEAAALVGGATRGLAVDLAQPATIEEALAEITAVDRLVVTAIAQSANTIAGFDLEDALTAATVKLVGYAETVRVLASRFNPGASVVLLGGLAKDRPYPGSTMVTATNGGVSALARTMAVELAPVRVNVLHPGVVGDSPKWADSDLAHVVNRTPIGRTVTVDEVVDAVDFLLRNGAVNAVDLELDGGTRVL</sequence>
<dbReference type="InterPro" id="IPR036291">
    <property type="entry name" value="NAD(P)-bd_dom_sf"/>
</dbReference>
<evidence type="ECO:0000313" key="3">
    <source>
        <dbReference type="EMBL" id="MBB5838955.1"/>
    </source>
</evidence>
<dbReference type="PANTHER" id="PTHR43477:SF1">
    <property type="entry name" value="DIHYDROANTICAPSIN 7-DEHYDROGENASE"/>
    <property type="match status" value="1"/>
</dbReference>
<accession>A0A7W9JBK8</accession>
<name>A0A7W9JBK8_9ACTN</name>
<gene>
    <name evidence="3" type="ORF">HDA39_005689</name>
</gene>
<dbReference type="Proteomes" id="UP000549971">
    <property type="component" value="Unassembled WGS sequence"/>
</dbReference>
<evidence type="ECO:0000256" key="1">
    <source>
        <dbReference type="ARBA" id="ARBA00006484"/>
    </source>
</evidence>
<dbReference type="InterPro" id="IPR002347">
    <property type="entry name" value="SDR_fam"/>
</dbReference>
<dbReference type="PRINTS" id="PR00081">
    <property type="entry name" value="GDHRDH"/>
</dbReference>
<proteinExistence type="inferred from homology"/>
<reference evidence="3 4" key="1">
    <citation type="submission" date="2020-08" db="EMBL/GenBank/DDBJ databases">
        <title>Sequencing the genomes of 1000 actinobacteria strains.</title>
        <authorList>
            <person name="Klenk H.-P."/>
        </authorList>
    </citation>
    <scope>NUCLEOTIDE SEQUENCE [LARGE SCALE GENOMIC DNA]</scope>
    <source>
        <strain evidence="3 4">DSM 28967</strain>
    </source>
</reference>